<dbReference type="OrthoDB" id="2951834at2759"/>
<feature type="compositionally biased region" description="Basic and acidic residues" evidence="1">
    <location>
        <begin position="57"/>
        <end position="67"/>
    </location>
</feature>
<comment type="caution">
    <text evidence="2">The sequence shown here is derived from an EMBL/GenBank/DDBJ whole genome shotgun (WGS) entry which is preliminary data.</text>
</comment>
<feature type="compositionally biased region" description="Polar residues" evidence="1">
    <location>
        <begin position="27"/>
        <end position="39"/>
    </location>
</feature>
<reference evidence="2" key="1">
    <citation type="submission" date="2021-07" db="EMBL/GenBank/DDBJ databases">
        <authorList>
            <person name="Durling M."/>
        </authorList>
    </citation>
    <scope>NUCLEOTIDE SEQUENCE</scope>
</reference>
<feature type="compositionally biased region" description="Polar residues" evidence="1">
    <location>
        <begin position="1"/>
        <end position="14"/>
    </location>
</feature>
<dbReference type="AlphaFoldDB" id="A0A9N9L4Y6"/>
<feature type="region of interest" description="Disordered" evidence="1">
    <location>
        <begin position="1"/>
        <end position="40"/>
    </location>
</feature>
<evidence type="ECO:0000256" key="1">
    <source>
        <dbReference type="SAM" id="MobiDB-lite"/>
    </source>
</evidence>
<gene>
    <name evidence="2" type="ORF">HYFRA_00001465</name>
</gene>
<accession>A0A9N9L4Y6</accession>
<dbReference type="PANTHER" id="PTHR42085:SF4">
    <property type="entry name" value="F-BOX DOMAIN-CONTAINING PROTEIN"/>
    <property type="match status" value="1"/>
</dbReference>
<dbReference type="EMBL" id="CAJVRL010000092">
    <property type="protein sequence ID" value="CAG8959564.1"/>
    <property type="molecule type" value="Genomic_DNA"/>
</dbReference>
<sequence>MDVDRNTCSSNPQKPSGELHNEAAMTATINHGTTQSQIEFPTKHEACDAEASINAKPKTDGKGDQLQKSDAMTSNGHHEEDKKAQNTSLTAANHIGHPVAPFSLRDTSISAEDAQKEIYRLASLHGLDLFLLAKKQAQFHDQHTAEEVAPSKNVSLFYLPTEIRLKIYRLLLVNPALGKVPEDQLMTSAQWQWPWRRIKYGLAPSILQVSRRVYGEAIDCLYSENKFYVDFDGRRVYSPLMTHSIMGNPEWSIVALTTSVSPYLELLPDQLLSLLTEGLGVACSLQIGLFVGKLKLTFKVLTGIERVSIQIKYNHDVDTHKLPAENTHFIGQLTDSMTRKTTKLPELAHEMFGSLLRYIRAFRLGRSFWGYDRNSTATPTQLHDESEMREIMWAFPLERAMRKAFAALVGNKLAEFKRVRAWVLEDMEAHYREIAATWSIVKTILNYHKDDYSWILNSDVELPLHEETIKVCTYNVYGAVVGSVEDCDRTSTNLVHGVASCKRGIV</sequence>
<dbReference type="InterPro" id="IPR038883">
    <property type="entry name" value="AN11006-like"/>
</dbReference>
<dbReference type="PANTHER" id="PTHR42085">
    <property type="entry name" value="F-BOX DOMAIN-CONTAINING PROTEIN"/>
    <property type="match status" value="1"/>
</dbReference>
<name>A0A9N9L4Y6_9HELO</name>
<evidence type="ECO:0000313" key="2">
    <source>
        <dbReference type="EMBL" id="CAG8959564.1"/>
    </source>
</evidence>
<proteinExistence type="predicted"/>
<protein>
    <submittedName>
        <fullName evidence="2">Uncharacterized protein</fullName>
    </submittedName>
</protein>
<feature type="region of interest" description="Disordered" evidence="1">
    <location>
        <begin position="53"/>
        <end position="86"/>
    </location>
</feature>
<organism evidence="2 3">
    <name type="scientific">Hymenoscyphus fraxineus</name>
    <dbReference type="NCBI Taxonomy" id="746836"/>
    <lineage>
        <taxon>Eukaryota</taxon>
        <taxon>Fungi</taxon>
        <taxon>Dikarya</taxon>
        <taxon>Ascomycota</taxon>
        <taxon>Pezizomycotina</taxon>
        <taxon>Leotiomycetes</taxon>
        <taxon>Helotiales</taxon>
        <taxon>Helotiaceae</taxon>
        <taxon>Hymenoscyphus</taxon>
    </lineage>
</organism>
<dbReference type="Proteomes" id="UP000696280">
    <property type="component" value="Unassembled WGS sequence"/>
</dbReference>
<evidence type="ECO:0000313" key="3">
    <source>
        <dbReference type="Proteomes" id="UP000696280"/>
    </source>
</evidence>
<keyword evidence="3" id="KW-1185">Reference proteome</keyword>